<evidence type="ECO:0000313" key="1">
    <source>
        <dbReference type="EMBL" id="QPH01395.1"/>
    </source>
</evidence>
<keyword evidence="2" id="KW-1185">Reference proteome</keyword>
<dbReference type="AlphaFoldDB" id="A0A7S9PVT5"/>
<gene>
    <name evidence="1" type="ORF">C2857_005595</name>
</gene>
<reference evidence="1 2" key="1">
    <citation type="journal article" date="2018" name="PLoS Genet.">
        <title>Repeat elements organise 3D genome structure and mediate transcription in the filamentous fungus Epichloe festucae.</title>
        <authorList>
            <person name="Winter D.J."/>
            <person name="Ganley A.R.D."/>
            <person name="Young C.A."/>
            <person name="Liachko I."/>
            <person name="Schardl C.L."/>
            <person name="Dupont P.Y."/>
            <person name="Berry D."/>
            <person name="Ram A."/>
            <person name="Scott B."/>
            <person name="Cox M.P."/>
        </authorList>
    </citation>
    <scope>NUCLEOTIDE SEQUENCE [LARGE SCALE GENOMIC DNA]</scope>
    <source>
        <strain evidence="1 2">Fl1</strain>
    </source>
</reference>
<proteinExistence type="predicted"/>
<name>A0A7S9PVT5_EPIFF</name>
<accession>A0A7S9PVT5</accession>
<protein>
    <submittedName>
        <fullName evidence="1">Uncharacterized protein</fullName>
    </submittedName>
</protein>
<dbReference type="EMBL" id="CP031387">
    <property type="protein sequence ID" value="QPH01395.1"/>
    <property type="molecule type" value="Genomic_DNA"/>
</dbReference>
<evidence type="ECO:0000313" key="2">
    <source>
        <dbReference type="Proteomes" id="UP000594364"/>
    </source>
</evidence>
<sequence>MYLRSVDLKTFDSSTFEDLRPSTFDLRFEDLRPLKTFEDLRPSIRSIDRANSIDPKTFDLRFFDLRFEDLRSLKTFNL</sequence>
<organism evidence="1 2">
    <name type="scientific">Epichloe festucae (strain Fl1)</name>
    <dbReference type="NCBI Taxonomy" id="877507"/>
    <lineage>
        <taxon>Eukaryota</taxon>
        <taxon>Fungi</taxon>
        <taxon>Dikarya</taxon>
        <taxon>Ascomycota</taxon>
        <taxon>Pezizomycotina</taxon>
        <taxon>Sordariomycetes</taxon>
        <taxon>Hypocreomycetidae</taxon>
        <taxon>Hypocreales</taxon>
        <taxon>Clavicipitaceae</taxon>
        <taxon>Epichloe</taxon>
    </lineage>
</organism>
<dbReference type="Proteomes" id="UP000594364">
    <property type="component" value="Chromosome 3"/>
</dbReference>